<evidence type="ECO:0000259" key="1">
    <source>
        <dbReference type="PROSITE" id="PS50994"/>
    </source>
</evidence>
<dbReference type="GO" id="GO:0003676">
    <property type="term" value="F:nucleic acid binding"/>
    <property type="evidence" value="ECO:0007669"/>
    <property type="project" value="InterPro"/>
</dbReference>
<accession>A0A8T1S6B9</accession>
<protein>
    <recommendedName>
        <fullName evidence="1">Integrase catalytic domain-containing protein</fullName>
    </recommendedName>
</protein>
<evidence type="ECO:0000313" key="2">
    <source>
        <dbReference type="EMBL" id="KAG6924506.1"/>
    </source>
</evidence>
<dbReference type="PANTHER" id="PTHR37984:SF12">
    <property type="entry name" value="RIBONUCLEASE H"/>
    <property type="match status" value="1"/>
</dbReference>
<comment type="caution">
    <text evidence="2">The sequence shown here is derived from an EMBL/GenBank/DDBJ whole genome shotgun (WGS) entry which is preliminary data.</text>
</comment>
<dbReference type="InterPro" id="IPR050951">
    <property type="entry name" value="Retrovirus_Pol_polyprotein"/>
</dbReference>
<sequence>MVNADCQVQKNALGHQRIEGPWSRIQIDYIGPFPTTSRGNKYCLVIADPFSKWVEAIPTKTSTAWVTAKQLFNIVFSSMGIPRVIDSDSGSHFVGDVMQELCKALGIKQCFHIAGHPESSGQVERTNRTLKEALKKQVKSSGRDWDEKLPLILMSLRGSKA</sequence>
<dbReference type="SUPFAM" id="SSF53098">
    <property type="entry name" value="Ribonuclease H-like"/>
    <property type="match status" value="1"/>
</dbReference>
<gene>
    <name evidence="2" type="ORF">G0U57_017193</name>
</gene>
<dbReference type="PANTHER" id="PTHR37984">
    <property type="entry name" value="PROTEIN CBG26694"/>
    <property type="match status" value="1"/>
</dbReference>
<proteinExistence type="predicted"/>
<feature type="domain" description="Integrase catalytic" evidence="1">
    <location>
        <begin position="17"/>
        <end position="161"/>
    </location>
</feature>
<dbReference type="Proteomes" id="UP000765507">
    <property type="component" value="Unassembled WGS sequence"/>
</dbReference>
<dbReference type="InterPro" id="IPR012337">
    <property type="entry name" value="RNaseH-like_sf"/>
</dbReference>
<dbReference type="InterPro" id="IPR036397">
    <property type="entry name" value="RNaseH_sf"/>
</dbReference>
<dbReference type="Pfam" id="PF00665">
    <property type="entry name" value="rve"/>
    <property type="match status" value="1"/>
</dbReference>
<dbReference type="OrthoDB" id="9906983at2759"/>
<dbReference type="AlphaFoldDB" id="A0A8T1S6B9"/>
<keyword evidence="3" id="KW-1185">Reference proteome</keyword>
<name>A0A8T1S6B9_CHESE</name>
<organism evidence="2 3">
    <name type="scientific">Chelydra serpentina</name>
    <name type="common">Snapping turtle</name>
    <name type="synonym">Testudo serpentina</name>
    <dbReference type="NCBI Taxonomy" id="8475"/>
    <lineage>
        <taxon>Eukaryota</taxon>
        <taxon>Metazoa</taxon>
        <taxon>Chordata</taxon>
        <taxon>Craniata</taxon>
        <taxon>Vertebrata</taxon>
        <taxon>Euteleostomi</taxon>
        <taxon>Archelosauria</taxon>
        <taxon>Testudinata</taxon>
        <taxon>Testudines</taxon>
        <taxon>Cryptodira</taxon>
        <taxon>Durocryptodira</taxon>
        <taxon>Americhelydia</taxon>
        <taxon>Chelydroidea</taxon>
        <taxon>Chelydridae</taxon>
        <taxon>Chelydra</taxon>
    </lineage>
</organism>
<dbReference type="InterPro" id="IPR001584">
    <property type="entry name" value="Integrase_cat-core"/>
</dbReference>
<dbReference type="GO" id="GO:0015074">
    <property type="term" value="P:DNA integration"/>
    <property type="evidence" value="ECO:0007669"/>
    <property type="project" value="InterPro"/>
</dbReference>
<dbReference type="PROSITE" id="PS50994">
    <property type="entry name" value="INTEGRASE"/>
    <property type="match status" value="1"/>
</dbReference>
<dbReference type="EMBL" id="JAHGAV010000583">
    <property type="protein sequence ID" value="KAG6924506.1"/>
    <property type="molecule type" value="Genomic_DNA"/>
</dbReference>
<reference evidence="2 3" key="1">
    <citation type="journal article" date="2020" name="G3 (Bethesda)">
        <title>Draft Genome of the Common Snapping Turtle, Chelydra serpentina, a Model for Phenotypic Plasticity in Reptiles.</title>
        <authorList>
            <person name="Das D."/>
            <person name="Singh S.K."/>
            <person name="Bierstedt J."/>
            <person name="Erickson A."/>
            <person name="Galli G.L.J."/>
            <person name="Crossley D.A. 2nd"/>
            <person name="Rhen T."/>
        </authorList>
    </citation>
    <scope>NUCLEOTIDE SEQUENCE [LARGE SCALE GENOMIC DNA]</scope>
    <source>
        <strain evidence="2">KW</strain>
    </source>
</reference>
<feature type="non-terminal residue" evidence="2">
    <location>
        <position position="161"/>
    </location>
</feature>
<dbReference type="Gene3D" id="3.30.420.10">
    <property type="entry name" value="Ribonuclease H-like superfamily/Ribonuclease H"/>
    <property type="match status" value="1"/>
</dbReference>
<evidence type="ECO:0000313" key="3">
    <source>
        <dbReference type="Proteomes" id="UP000765507"/>
    </source>
</evidence>